<dbReference type="OrthoDB" id="3825787at2"/>
<keyword evidence="1" id="KW-0472">Membrane</keyword>
<feature type="transmembrane region" description="Helical" evidence="1">
    <location>
        <begin position="69"/>
        <end position="87"/>
    </location>
</feature>
<feature type="transmembrane region" description="Helical" evidence="1">
    <location>
        <begin position="116"/>
        <end position="132"/>
    </location>
</feature>
<protein>
    <submittedName>
        <fullName evidence="2">Uncharacterized protein</fullName>
    </submittedName>
</protein>
<evidence type="ECO:0000313" key="3">
    <source>
        <dbReference type="Proteomes" id="UP000239415"/>
    </source>
</evidence>
<name>A0A2T0K8H4_9ACTN</name>
<accession>A0A2T0K8H4</accession>
<reference evidence="2 3" key="1">
    <citation type="submission" date="2018-03" db="EMBL/GenBank/DDBJ databases">
        <title>Genomic Encyclopedia of Archaeal and Bacterial Type Strains, Phase II (KMG-II): from individual species to whole genera.</title>
        <authorList>
            <person name="Goeker M."/>
        </authorList>
    </citation>
    <scope>NUCLEOTIDE SEQUENCE [LARGE SCALE GENOMIC DNA]</scope>
    <source>
        <strain evidence="2 3">DSM 43146</strain>
    </source>
</reference>
<dbReference type="EMBL" id="PVMZ01000010">
    <property type="protein sequence ID" value="PRX19351.1"/>
    <property type="molecule type" value="Genomic_DNA"/>
</dbReference>
<evidence type="ECO:0000256" key="1">
    <source>
        <dbReference type="SAM" id="Phobius"/>
    </source>
</evidence>
<dbReference type="AlphaFoldDB" id="A0A2T0K8H4"/>
<feature type="transmembrane region" description="Helical" evidence="1">
    <location>
        <begin position="42"/>
        <end position="62"/>
    </location>
</feature>
<feature type="transmembrane region" description="Helical" evidence="1">
    <location>
        <begin position="138"/>
        <end position="159"/>
    </location>
</feature>
<keyword evidence="1" id="KW-0812">Transmembrane</keyword>
<gene>
    <name evidence="2" type="ORF">CLV67_110103</name>
</gene>
<dbReference type="Proteomes" id="UP000239415">
    <property type="component" value="Unassembled WGS sequence"/>
</dbReference>
<organism evidence="2 3">
    <name type="scientific">Actinoplanes italicus</name>
    <dbReference type="NCBI Taxonomy" id="113567"/>
    <lineage>
        <taxon>Bacteria</taxon>
        <taxon>Bacillati</taxon>
        <taxon>Actinomycetota</taxon>
        <taxon>Actinomycetes</taxon>
        <taxon>Micromonosporales</taxon>
        <taxon>Micromonosporaceae</taxon>
        <taxon>Actinoplanes</taxon>
    </lineage>
</organism>
<proteinExistence type="predicted"/>
<dbReference type="RefSeq" id="WP_106322228.1">
    <property type="nucleotide sequence ID" value="NZ_BOMO01000055.1"/>
</dbReference>
<evidence type="ECO:0000313" key="2">
    <source>
        <dbReference type="EMBL" id="PRX19351.1"/>
    </source>
</evidence>
<keyword evidence="3" id="KW-1185">Reference proteome</keyword>
<feature type="transmembrane region" description="Helical" evidence="1">
    <location>
        <begin position="12"/>
        <end position="30"/>
    </location>
</feature>
<feature type="transmembrane region" description="Helical" evidence="1">
    <location>
        <begin position="93"/>
        <end position="109"/>
    </location>
</feature>
<keyword evidence="1" id="KW-1133">Transmembrane helix</keyword>
<comment type="caution">
    <text evidence="2">The sequence shown here is derived from an EMBL/GenBank/DDBJ whole genome shotgun (WGS) entry which is preliminary data.</text>
</comment>
<sequence length="175" mass="18578">MKILQGVRPTDYLLAALFSAAGVVLMSLNLTNGDDPTLIHPVSTSSWLIVPAFLLVTVPILWRRGNVTAVVAATAAAVALHVLAFGWVTRCGVVIPLAAALAYAVARFANGTREHVLGLAGIVVTEVIMLWRDSSAGLADALPFAIAPVVVFYALGWLVKNQLNRRQPADQRATV</sequence>